<dbReference type="GO" id="GO:0016020">
    <property type="term" value="C:membrane"/>
    <property type="evidence" value="ECO:0007669"/>
    <property type="project" value="UniProtKB-SubCell"/>
</dbReference>
<evidence type="ECO:0000256" key="1">
    <source>
        <dbReference type="ARBA" id="ARBA00004141"/>
    </source>
</evidence>
<dbReference type="GO" id="GO:0016887">
    <property type="term" value="F:ATP hydrolysis activity"/>
    <property type="evidence" value="ECO:0007669"/>
    <property type="project" value="InterPro"/>
</dbReference>
<dbReference type="GO" id="GO:0006874">
    <property type="term" value="P:intracellular calcium ion homeostasis"/>
    <property type="evidence" value="ECO:0007669"/>
    <property type="project" value="TreeGrafter"/>
</dbReference>
<dbReference type="SUPFAM" id="SSF56784">
    <property type="entry name" value="HAD-like"/>
    <property type="match status" value="1"/>
</dbReference>
<dbReference type="EMBL" id="JADGJW010000193">
    <property type="protein sequence ID" value="KAJ3222081.1"/>
    <property type="molecule type" value="Genomic_DNA"/>
</dbReference>
<dbReference type="GO" id="GO:0019829">
    <property type="term" value="F:ATPase-coupled monoatomic cation transmembrane transporter activity"/>
    <property type="evidence" value="ECO:0007669"/>
    <property type="project" value="TreeGrafter"/>
</dbReference>
<dbReference type="Pfam" id="PF13246">
    <property type="entry name" value="Cation_ATPase"/>
    <property type="match status" value="1"/>
</dbReference>
<evidence type="ECO:0000259" key="14">
    <source>
        <dbReference type="Pfam" id="PF00122"/>
    </source>
</evidence>
<dbReference type="GO" id="GO:0046872">
    <property type="term" value="F:metal ion binding"/>
    <property type="evidence" value="ECO:0007669"/>
    <property type="project" value="UniProtKB-KW"/>
</dbReference>
<dbReference type="InterPro" id="IPR023214">
    <property type="entry name" value="HAD_sf"/>
</dbReference>
<dbReference type="SUPFAM" id="SSF81653">
    <property type="entry name" value="Calcium ATPase, transduction domain A"/>
    <property type="match status" value="1"/>
</dbReference>
<keyword evidence="5" id="KW-0479">Metal-binding</keyword>
<gene>
    <name evidence="15" type="ORF">HK099_002735</name>
</gene>
<keyword evidence="6" id="KW-0547">Nucleotide-binding</keyword>
<dbReference type="GO" id="GO:0140358">
    <property type="term" value="F:P-type transmembrane transporter activity"/>
    <property type="evidence" value="ECO:0007669"/>
    <property type="project" value="InterPro"/>
</dbReference>
<feature type="transmembrane region" description="Helical" evidence="13">
    <location>
        <begin position="145"/>
        <end position="165"/>
    </location>
</feature>
<evidence type="ECO:0000256" key="4">
    <source>
        <dbReference type="ARBA" id="ARBA00022692"/>
    </source>
</evidence>
<dbReference type="SUPFAM" id="SSF81660">
    <property type="entry name" value="Metal cation-transporting ATPase, ATP-binding domain N"/>
    <property type="match status" value="1"/>
</dbReference>
<evidence type="ECO:0000256" key="13">
    <source>
        <dbReference type="SAM" id="Phobius"/>
    </source>
</evidence>
<comment type="catalytic activity">
    <reaction evidence="12">
        <text>ATP + H2O = ADP + phosphate + H(+)</text>
        <dbReference type="Rhea" id="RHEA:13065"/>
        <dbReference type="ChEBI" id="CHEBI:15377"/>
        <dbReference type="ChEBI" id="CHEBI:15378"/>
        <dbReference type="ChEBI" id="CHEBI:30616"/>
        <dbReference type="ChEBI" id="CHEBI:43474"/>
        <dbReference type="ChEBI" id="CHEBI:456216"/>
    </reaction>
</comment>
<dbReference type="PRINTS" id="PR00119">
    <property type="entry name" value="CATATPASE"/>
</dbReference>
<dbReference type="Gene3D" id="2.70.150.10">
    <property type="entry name" value="Calcium-transporting ATPase, cytoplasmic transduction domain A"/>
    <property type="match status" value="1"/>
</dbReference>
<dbReference type="InterPro" id="IPR059000">
    <property type="entry name" value="ATPase_P-type_domA"/>
</dbReference>
<dbReference type="NCBIfam" id="TIGR01494">
    <property type="entry name" value="ATPase_P-type"/>
    <property type="match status" value="1"/>
</dbReference>
<evidence type="ECO:0000256" key="9">
    <source>
        <dbReference type="ARBA" id="ARBA00022967"/>
    </source>
</evidence>
<dbReference type="InterPro" id="IPR023298">
    <property type="entry name" value="ATPase_P-typ_TM_dom_sf"/>
</dbReference>
<keyword evidence="11 13" id="KW-0472">Membrane</keyword>
<dbReference type="InterPro" id="IPR001757">
    <property type="entry name" value="P_typ_ATPase"/>
</dbReference>
<dbReference type="GO" id="GO:0005524">
    <property type="term" value="F:ATP binding"/>
    <property type="evidence" value="ECO:0007669"/>
    <property type="project" value="UniProtKB-KW"/>
</dbReference>
<organism evidence="15 16">
    <name type="scientific">Clydaea vesicula</name>
    <dbReference type="NCBI Taxonomy" id="447962"/>
    <lineage>
        <taxon>Eukaryota</taxon>
        <taxon>Fungi</taxon>
        <taxon>Fungi incertae sedis</taxon>
        <taxon>Chytridiomycota</taxon>
        <taxon>Chytridiomycota incertae sedis</taxon>
        <taxon>Chytridiomycetes</taxon>
        <taxon>Lobulomycetales</taxon>
        <taxon>Lobulomycetaceae</taxon>
        <taxon>Clydaea</taxon>
    </lineage>
</organism>
<keyword evidence="3" id="KW-0597">Phosphoprotein</keyword>
<keyword evidence="16" id="KW-1185">Reference proteome</keyword>
<evidence type="ECO:0000313" key="16">
    <source>
        <dbReference type="Proteomes" id="UP001211065"/>
    </source>
</evidence>
<comment type="caution">
    <text evidence="15">The sequence shown here is derived from an EMBL/GenBank/DDBJ whole genome shotgun (WGS) entry which is preliminary data.</text>
</comment>
<dbReference type="Proteomes" id="UP001211065">
    <property type="component" value="Unassembled WGS sequence"/>
</dbReference>
<dbReference type="Gene3D" id="3.40.1110.10">
    <property type="entry name" value="Calcium-transporting ATPase, cytoplasmic domain N"/>
    <property type="match status" value="1"/>
</dbReference>
<dbReference type="PANTHER" id="PTHR45630">
    <property type="entry name" value="CATION-TRANSPORTING ATPASE-RELATED"/>
    <property type="match status" value="1"/>
</dbReference>
<dbReference type="AlphaFoldDB" id="A0AAD5U580"/>
<feature type="domain" description="P-type ATPase A" evidence="14">
    <location>
        <begin position="15"/>
        <end position="77"/>
    </location>
</feature>
<evidence type="ECO:0000256" key="12">
    <source>
        <dbReference type="ARBA" id="ARBA00049360"/>
    </source>
</evidence>
<dbReference type="InterPro" id="IPR008250">
    <property type="entry name" value="ATPase_P-typ_transduc_dom_A_sf"/>
</dbReference>
<evidence type="ECO:0000256" key="11">
    <source>
        <dbReference type="ARBA" id="ARBA00023136"/>
    </source>
</evidence>
<keyword evidence="10 13" id="KW-1133">Transmembrane helix</keyword>
<evidence type="ECO:0000313" key="15">
    <source>
        <dbReference type="EMBL" id="KAJ3222081.1"/>
    </source>
</evidence>
<dbReference type="SUPFAM" id="SSF81665">
    <property type="entry name" value="Calcium ATPase, transmembrane domain M"/>
    <property type="match status" value="1"/>
</dbReference>
<reference evidence="15" key="1">
    <citation type="submission" date="2020-05" db="EMBL/GenBank/DDBJ databases">
        <title>Phylogenomic resolution of chytrid fungi.</title>
        <authorList>
            <person name="Stajich J.E."/>
            <person name="Amses K."/>
            <person name="Simmons R."/>
            <person name="Seto K."/>
            <person name="Myers J."/>
            <person name="Bonds A."/>
            <person name="Quandt C.A."/>
            <person name="Barry K."/>
            <person name="Liu P."/>
            <person name="Grigoriev I."/>
            <person name="Longcore J.E."/>
            <person name="James T.Y."/>
        </authorList>
    </citation>
    <scope>NUCLEOTIDE SEQUENCE</scope>
    <source>
        <strain evidence="15">JEL0476</strain>
    </source>
</reference>
<evidence type="ECO:0000256" key="7">
    <source>
        <dbReference type="ARBA" id="ARBA00022840"/>
    </source>
</evidence>
<comment type="subcellular location">
    <subcellularLocation>
        <location evidence="1">Membrane</location>
        <topology evidence="1">Multi-pass membrane protein</topology>
    </subcellularLocation>
</comment>
<evidence type="ECO:0000256" key="6">
    <source>
        <dbReference type="ARBA" id="ARBA00022741"/>
    </source>
</evidence>
<dbReference type="Gene3D" id="3.40.50.1000">
    <property type="entry name" value="HAD superfamily/HAD-like"/>
    <property type="match status" value="1"/>
</dbReference>
<keyword evidence="8" id="KW-0460">Magnesium</keyword>
<evidence type="ECO:0000256" key="8">
    <source>
        <dbReference type="ARBA" id="ARBA00022842"/>
    </source>
</evidence>
<evidence type="ECO:0000256" key="5">
    <source>
        <dbReference type="ARBA" id="ARBA00022723"/>
    </source>
</evidence>
<protein>
    <recommendedName>
        <fullName evidence="14">P-type ATPase A domain-containing protein</fullName>
    </recommendedName>
</protein>
<comment type="similarity">
    <text evidence="2">Belongs to the cation transport ATPase (P-type) (TC 3.A.3) family. Type V subfamily.</text>
</comment>
<dbReference type="InterPro" id="IPR023299">
    <property type="entry name" value="ATPase_P-typ_cyto_dom_N"/>
</dbReference>
<dbReference type="InterPro" id="IPR006544">
    <property type="entry name" value="P-type_TPase_V"/>
</dbReference>
<dbReference type="PANTHER" id="PTHR45630:SF8">
    <property type="entry name" value="CATION-TRANSPORTING ATPASE"/>
    <property type="match status" value="1"/>
</dbReference>
<evidence type="ECO:0000256" key="3">
    <source>
        <dbReference type="ARBA" id="ARBA00022553"/>
    </source>
</evidence>
<name>A0AAD5U580_9FUNG</name>
<accession>A0AAD5U580</accession>
<evidence type="ECO:0000256" key="10">
    <source>
        <dbReference type="ARBA" id="ARBA00022989"/>
    </source>
</evidence>
<dbReference type="Pfam" id="PF00122">
    <property type="entry name" value="E1-E2_ATPase"/>
    <property type="match status" value="1"/>
</dbReference>
<dbReference type="FunFam" id="3.40.50.1000:FF:000068">
    <property type="entry name" value="Cation-transporting ATPase"/>
    <property type="match status" value="1"/>
</dbReference>
<keyword evidence="7" id="KW-0067">ATP-binding</keyword>
<keyword evidence="9" id="KW-1278">Translocase</keyword>
<sequence>MKRMRDLAHFSCEMRVWRGGAWWRIDSGDAVPGDIFEVTPATLPQLPCDAFLLDGDCIVNESMLTGESVPVSKTSANDEDLASIDYESNDPIKSNEISRYFLFGGTKVIRSRAGKFGNGNNDDGDENDIGANGCLAMVARDSFRFIGVLGIIASLGFLASFYNFIMLKVDPVMIFVRALDLITIVIPPALPATMTEDGLDVLGFRETTKDINSMSSENDRVSLNEFSKLYKTATLLENKNSEFPYPLIICAMGVCHSIKVVNGQVMGDPMDLKMFEFTNWNIDELDASSKITTDQRVRLKKMSLQNVVGTIVSPPYDKTFPESNIFTEFGVIKSFEFVSGLRRMSVIVRRISYIKETFTFQAKVKQPDLTNKMNTSTGKDFEIFVKGAPEVIKDICLKDSIPFNYDELLRHYAHSGYRVIAFAYKKLVNISFLKIMKAKRGDVEKELTFLGFIIFENKLKAGTADIVKILNQAKIRQVMCTGDNVLTAVSVSRICDLVNIQNKIFIPSIAEREIHRNENSKIIWEDIEGSNIFLDPKTLLPPFPSRSSNFENSPIPFKYDLAVTGDIFQHILDYGSEDLLNKVLIKCQIFARMSPEQKHLLVEHLQALGCCVGFCGDGANDCGALKAADVGISLSEAEASVAAPFTSQVTHIECVPTLIREGRAALVTSFSCFKYM</sequence>
<proteinExistence type="inferred from homology"/>
<dbReference type="InterPro" id="IPR036412">
    <property type="entry name" value="HAD-like_sf"/>
</dbReference>
<evidence type="ECO:0000256" key="2">
    <source>
        <dbReference type="ARBA" id="ARBA00006000"/>
    </source>
</evidence>
<keyword evidence="4 13" id="KW-0812">Transmembrane</keyword>